<evidence type="ECO:0000313" key="2">
    <source>
        <dbReference type="Proteomes" id="UP000325333"/>
    </source>
</evidence>
<evidence type="ECO:0000313" key="1">
    <source>
        <dbReference type="EMBL" id="KAA1053784.1"/>
    </source>
</evidence>
<organism evidence="1 2">
    <name type="scientific">Azospirillum argentinense</name>
    <dbReference type="NCBI Taxonomy" id="2970906"/>
    <lineage>
        <taxon>Bacteria</taxon>
        <taxon>Pseudomonadati</taxon>
        <taxon>Pseudomonadota</taxon>
        <taxon>Alphaproteobacteria</taxon>
        <taxon>Rhodospirillales</taxon>
        <taxon>Azospirillaceae</taxon>
        <taxon>Azospirillum</taxon>
    </lineage>
</organism>
<dbReference type="AlphaFoldDB" id="A0A5B0KSL1"/>
<name>A0A5B0KSL1_9PROT</name>
<proteinExistence type="predicted"/>
<reference evidence="1 2" key="1">
    <citation type="submission" date="2019-07" db="EMBL/GenBank/DDBJ databases">
        <title>Genome sequencing of the stress-tolerant strain Azospirillum brasilense Az19.</title>
        <authorList>
            <person name="Maroniche G.A."/>
            <person name="Garcia J.E."/>
            <person name="Pagnussat L."/>
            <person name="Amenta M."/>
            <person name="Creus C.M."/>
        </authorList>
    </citation>
    <scope>NUCLEOTIDE SEQUENCE [LARGE SCALE GENOMIC DNA]</scope>
    <source>
        <strain evidence="1 2">Az19</strain>
    </source>
</reference>
<dbReference type="NCBIfam" id="NF045478">
    <property type="entry name" value="XF1762_fam"/>
    <property type="match status" value="1"/>
</dbReference>
<dbReference type="RefSeq" id="WP_149650907.1">
    <property type="nucleotide sequence ID" value="NZ_VEWN01000013.1"/>
</dbReference>
<dbReference type="EMBL" id="VEWN01000013">
    <property type="protein sequence ID" value="KAA1053784.1"/>
    <property type="molecule type" value="Genomic_DNA"/>
</dbReference>
<comment type="caution">
    <text evidence="1">The sequence shown here is derived from an EMBL/GenBank/DDBJ whole genome shotgun (WGS) entry which is preliminary data.</text>
</comment>
<gene>
    <name evidence="1" type="ORF">FH063_002366</name>
</gene>
<accession>A0A5B0KSL1</accession>
<sequence>MNMLSKADRQLAIDFDRDYTIPTCVHCGEPQVVELAEIWSDHSFMISTCCHLLYEELVYEMQDPEFRTALLRNLQAAEYMGAERLRRVADQDGQLLLDCELEVAPIAFSRMKAFVQRHHDHCPPPVCWRFGAGVWNGHTLVGVVSVGRPVARMLPQASWVEVNRLCVDRNLPETLRYKACSTLYNWAASEAARRGFDRIITYTLSTESGMSLRYARWKPEHVTRPKSWNSRSRQRTDKTPLVPKIRWGRDLKPARPMTSI</sequence>
<protein>
    <submittedName>
        <fullName evidence="1">Uncharacterized protein</fullName>
    </submittedName>
</protein>
<dbReference type="InterPro" id="IPR053780">
    <property type="entry name" value="Gp66-like"/>
</dbReference>
<dbReference type="Proteomes" id="UP000325333">
    <property type="component" value="Unassembled WGS sequence"/>
</dbReference>